<dbReference type="Gene3D" id="3.40.50.720">
    <property type="entry name" value="NAD(P)-binding Rossmann-like Domain"/>
    <property type="match status" value="1"/>
</dbReference>
<keyword evidence="4" id="KW-0566">Pantothenate biosynthesis</keyword>
<dbReference type="InterPro" id="IPR036291">
    <property type="entry name" value="NAD(P)-bd_dom_sf"/>
</dbReference>
<keyword evidence="3 4" id="KW-0560">Oxidoreductase</keyword>
<dbReference type="AlphaFoldDB" id="A0A7G9G6D9"/>
<dbReference type="GO" id="GO:0008677">
    <property type="term" value="F:2-dehydropantoate 2-reductase activity"/>
    <property type="evidence" value="ECO:0007669"/>
    <property type="project" value="UniProtKB-EC"/>
</dbReference>
<name>A0A7G9G6D9_9FIRM</name>
<keyword evidence="2 4" id="KW-0521">NADP</keyword>
<evidence type="ECO:0000256" key="1">
    <source>
        <dbReference type="ARBA" id="ARBA00007870"/>
    </source>
</evidence>
<dbReference type="SUPFAM" id="SSF51735">
    <property type="entry name" value="NAD(P)-binding Rossmann-fold domains"/>
    <property type="match status" value="1"/>
</dbReference>
<gene>
    <name evidence="7" type="ORF">H9Q78_04335</name>
</gene>
<dbReference type="Gene3D" id="1.10.1040.10">
    <property type="entry name" value="N-(1-d-carboxylethyl)-l-norvaline Dehydrogenase, domain 2"/>
    <property type="match status" value="1"/>
</dbReference>
<dbReference type="RefSeq" id="WP_249303781.1">
    <property type="nucleotide sequence ID" value="NZ_CP060634.1"/>
</dbReference>
<evidence type="ECO:0000256" key="3">
    <source>
        <dbReference type="ARBA" id="ARBA00023002"/>
    </source>
</evidence>
<dbReference type="InterPro" id="IPR003710">
    <property type="entry name" value="ApbA"/>
</dbReference>
<dbReference type="GO" id="GO:0015940">
    <property type="term" value="P:pantothenate biosynthetic process"/>
    <property type="evidence" value="ECO:0007669"/>
    <property type="project" value="UniProtKB-UniPathway"/>
</dbReference>
<dbReference type="InterPro" id="IPR008927">
    <property type="entry name" value="6-PGluconate_DH-like_C_sf"/>
</dbReference>
<organism evidence="7 8">
    <name type="scientific">Qiania dongpingensis</name>
    <dbReference type="NCBI Taxonomy" id="2763669"/>
    <lineage>
        <taxon>Bacteria</taxon>
        <taxon>Bacillati</taxon>
        <taxon>Bacillota</taxon>
        <taxon>Clostridia</taxon>
        <taxon>Lachnospirales</taxon>
        <taxon>Lachnospiraceae</taxon>
        <taxon>Qiania</taxon>
    </lineage>
</organism>
<feature type="domain" description="Ketopantoate reductase C-terminal" evidence="6">
    <location>
        <begin position="185"/>
        <end position="303"/>
    </location>
</feature>
<protein>
    <recommendedName>
        <fullName evidence="4">2-dehydropantoate 2-reductase</fullName>
        <ecNumber evidence="4">1.1.1.169</ecNumber>
    </recommendedName>
    <alternativeName>
        <fullName evidence="4">Ketopantoate reductase</fullName>
    </alternativeName>
</protein>
<dbReference type="InterPro" id="IPR013752">
    <property type="entry name" value="KPA_reductase"/>
</dbReference>
<keyword evidence="8" id="KW-1185">Reference proteome</keyword>
<dbReference type="PROSITE" id="PS51257">
    <property type="entry name" value="PROKAR_LIPOPROTEIN"/>
    <property type="match status" value="1"/>
</dbReference>
<proteinExistence type="inferred from homology"/>
<dbReference type="KEGG" id="qdo:H9Q78_04335"/>
<evidence type="ECO:0000259" key="5">
    <source>
        <dbReference type="Pfam" id="PF02558"/>
    </source>
</evidence>
<dbReference type="EC" id="1.1.1.169" evidence="4"/>
<feature type="domain" description="Ketopantoate reductase N-terminal" evidence="5">
    <location>
        <begin position="11"/>
        <end position="158"/>
    </location>
</feature>
<dbReference type="NCBIfam" id="TIGR00745">
    <property type="entry name" value="apbA_panE"/>
    <property type="match status" value="1"/>
</dbReference>
<evidence type="ECO:0000256" key="4">
    <source>
        <dbReference type="RuleBase" id="RU362068"/>
    </source>
</evidence>
<dbReference type="SUPFAM" id="SSF48179">
    <property type="entry name" value="6-phosphogluconate dehydrogenase C-terminal domain-like"/>
    <property type="match status" value="1"/>
</dbReference>
<dbReference type="Pfam" id="PF02558">
    <property type="entry name" value="ApbA"/>
    <property type="match status" value="1"/>
</dbReference>
<comment type="catalytic activity">
    <reaction evidence="4">
        <text>(R)-pantoate + NADP(+) = 2-dehydropantoate + NADPH + H(+)</text>
        <dbReference type="Rhea" id="RHEA:16233"/>
        <dbReference type="ChEBI" id="CHEBI:11561"/>
        <dbReference type="ChEBI" id="CHEBI:15378"/>
        <dbReference type="ChEBI" id="CHEBI:15980"/>
        <dbReference type="ChEBI" id="CHEBI:57783"/>
        <dbReference type="ChEBI" id="CHEBI:58349"/>
        <dbReference type="EC" id="1.1.1.169"/>
    </reaction>
</comment>
<dbReference type="Pfam" id="PF08546">
    <property type="entry name" value="ApbA_C"/>
    <property type="match status" value="1"/>
</dbReference>
<dbReference type="GO" id="GO:0005737">
    <property type="term" value="C:cytoplasm"/>
    <property type="evidence" value="ECO:0007669"/>
    <property type="project" value="TreeGrafter"/>
</dbReference>
<dbReference type="Proteomes" id="UP000515823">
    <property type="component" value="Chromosome"/>
</dbReference>
<evidence type="ECO:0000313" key="7">
    <source>
        <dbReference type="EMBL" id="QNM06371.1"/>
    </source>
</evidence>
<comment type="function">
    <text evidence="4">Catalyzes the NADPH-dependent reduction of ketopantoate into pantoic acid.</text>
</comment>
<reference evidence="7 8" key="1">
    <citation type="submission" date="2020-08" db="EMBL/GenBank/DDBJ databases">
        <authorList>
            <person name="Liu C."/>
            <person name="Sun Q."/>
        </authorList>
    </citation>
    <scope>NUCLEOTIDE SEQUENCE [LARGE SCALE GENOMIC DNA]</scope>
    <source>
        <strain evidence="7 8">NSJ-38</strain>
    </source>
</reference>
<dbReference type="InterPro" id="IPR051402">
    <property type="entry name" value="KPR-Related"/>
</dbReference>
<evidence type="ECO:0000313" key="8">
    <source>
        <dbReference type="Proteomes" id="UP000515823"/>
    </source>
</evidence>
<sequence>MERKIQELRYLVIGAGGTGGCIAGFLAKGGRDVALIARGVHLEAIRRNGLKIIRPDGVLSISVHAEEEKEYKDKADVIFVCVKDYSLDSTYELIKKASHKDTVVIPLLNIYGTGERMSDRLPGIRVLNGCIYIAGSIECPGVLRQSGEIFRIVYGSVDGGTEDPVCRQAEEDLRACGIEAVYSDDVRRDTFKKYSFVSAMAAVGAYYGSNAGDAKREGAVRSMFISCVKEIEALAEAMGIDFGEDMAEVNLKVLHGLADDCTASMQKDLEKGGQTEMDGLVFEVVRLGNKYHVPVPGYVLIAEKFKFHLEDGQAGQAK</sequence>
<dbReference type="PANTHER" id="PTHR21708">
    <property type="entry name" value="PROBABLE 2-DEHYDROPANTOATE 2-REDUCTASE"/>
    <property type="match status" value="1"/>
</dbReference>
<dbReference type="PANTHER" id="PTHR21708:SF26">
    <property type="entry name" value="2-DEHYDROPANTOATE 2-REDUCTASE"/>
    <property type="match status" value="1"/>
</dbReference>
<evidence type="ECO:0000259" key="6">
    <source>
        <dbReference type="Pfam" id="PF08546"/>
    </source>
</evidence>
<accession>A0A7G9G6D9</accession>
<dbReference type="UniPathway" id="UPA00028">
    <property type="reaction ID" value="UER00004"/>
</dbReference>
<comment type="pathway">
    <text evidence="4">Cofactor biosynthesis; (R)-pantothenate biosynthesis; (R)-pantoate from 3-methyl-2-oxobutanoate: step 2/2.</text>
</comment>
<dbReference type="EMBL" id="CP060634">
    <property type="protein sequence ID" value="QNM06371.1"/>
    <property type="molecule type" value="Genomic_DNA"/>
</dbReference>
<dbReference type="InterPro" id="IPR013328">
    <property type="entry name" value="6PGD_dom2"/>
</dbReference>
<evidence type="ECO:0000256" key="2">
    <source>
        <dbReference type="ARBA" id="ARBA00022857"/>
    </source>
</evidence>
<comment type="similarity">
    <text evidence="1 4">Belongs to the ketopantoate reductase family.</text>
</comment>
<dbReference type="InterPro" id="IPR013332">
    <property type="entry name" value="KPR_N"/>
</dbReference>